<accession>W9SD69</accession>
<name>W9SD69_9ROSA</name>
<sequence>MPEHGQLSYPSYIHDNETNQRHPRGEIEYPLSVPPLQPVKTPLNRLNYSDGISLYGRNMKSTTARARHSAMKG</sequence>
<evidence type="ECO:0000256" key="1">
    <source>
        <dbReference type="SAM" id="MobiDB-lite"/>
    </source>
</evidence>
<protein>
    <submittedName>
        <fullName evidence="2">Uncharacterized protein</fullName>
    </submittedName>
</protein>
<keyword evidence="3" id="KW-1185">Reference proteome</keyword>
<dbReference type="Proteomes" id="UP000030645">
    <property type="component" value="Unassembled WGS sequence"/>
</dbReference>
<feature type="region of interest" description="Disordered" evidence="1">
    <location>
        <begin position="1"/>
        <end position="22"/>
    </location>
</feature>
<dbReference type="AlphaFoldDB" id="W9SD69"/>
<reference evidence="3" key="1">
    <citation type="submission" date="2013-01" db="EMBL/GenBank/DDBJ databases">
        <title>Draft Genome Sequence of a Mulberry Tree, Morus notabilis C.K. Schneid.</title>
        <authorList>
            <person name="He N."/>
            <person name="Zhao S."/>
        </authorList>
    </citation>
    <scope>NUCLEOTIDE SEQUENCE</scope>
</reference>
<evidence type="ECO:0000313" key="3">
    <source>
        <dbReference type="Proteomes" id="UP000030645"/>
    </source>
</evidence>
<evidence type="ECO:0000313" key="2">
    <source>
        <dbReference type="EMBL" id="EXC26247.1"/>
    </source>
</evidence>
<gene>
    <name evidence="2" type="ORF">L484_022821</name>
</gene>
<dbReference type="EMBL" id="KE346101">
    <property type="protein sequence ID" value="EXC26247.1"/>
    <property type="molecule type" value="Genomic_DNA"/>
</dbReference>
<proteinExistence type="predicted"/>
<organism evidence="2 3">
    <name type="scientific">Morus notabilis</name>
    <dbReference type="NCBI Taxonomy" id="981085"/>
    <lineage>
        <taxon>Eukaryota</taxon>
        <taxon>Viridiplantae</taxon>
        <taxon>Streptophyta</taxon>
        <taxon>Embryophyta</taxon>
        <taxon>Tracheophyta</taxon>
        <taxon>Spermatophyta</taxon>
        <taxon>Magnoliopsida</taxon>
        <taxon>eudicotyledons</taxon>
        <taxon>Gunneridae</taxon>
        <taxon>Pentapetalae</taxon>
        <taxon>rosids</taxon>
        <taxon>fabids</taxon>
        <taxon>Rosales</taxon>
        <taxon>Moraceae</taxon>
        <taxon>Moreae</taxon>
        <taxon>Morus</taxon>
    </lineage>
</organism>